<gene>
    <name evidence="1" type="ORF">S06H3_40594</name>
</gene>
<proteinExistence type="predicted"/>
<organism evidence="1">
    <name type="scientific">marine sediment metagenome</name>
    <dbReference type="NCBI Taxonomy" id="412755"/>
    <lineage>
        <taxon>unclassified sequences</taxon>
        <taxon>metagenomes</taxon>
        <taxon>ecological metagenomes</taxon>
    </lineage>
</organism>
<dbReference type="EMBL" id="BARV01024932">
    <property type="protein sequence ID" value="GAI38764.1"/>
    <property type="molecule type" value="Genomic_DNA"/>
</dbReference>
<comment type="caution">
    <text evidence="1">The sequence shown here is derived from an EMBL/GenBank/DDBJ whole genome shotgun (WGS) entry which is preliminary data.</text>
</comment>
<protein>
    <submittedName>
        <fullName evidence="1">Uncharacterized protein</fullName>
    </submittedName>
</protein>
<name>X1Q669_9ZZZZ</name>
<reference evidence="1" key="1">
    <citation type="journal article" date="2014" name="Front. Microbiol.">
        <title>High frequency of phylogenetically diverse reductive dehalogenase-homologous genes in deep subseafloor sedimentary metagenomes.</title>
        <authorList>
            <person name="Kawai M."/>
            <person name="Futagami T."/>
            <person name="Toyoda A."/>
            <person name="Takaki Y."/>
            <person name="Nishi S."/>
            <person name="Hori S."/>
            <person name="Arai W."/>
            <person name="Tsubouchi T."/>
            <person name="Morono Y."/>
            <person name="Uchiyama I."/>
            <person name="Ito T."/>
            <person name="Fujiyama A."/>
            <person name="Inagaki F."/>
            <person name="Takami H."/>
        </authorList>
    </citation>
    <scope>NUCLEOTIDE SEQUENCE</scope>
    <source>
        <strain evidence="1">Expedition CK06-06</strain>
    </source>
</reference>
<evidence type="ECO:0000313" key="1">
    <source>
        <dbReference type="EMBL" id="GAI38764.1"/>
    </source>
</evidence>
<dbReference type="AlphaFoldDB" id="X1Q669"/>
<feature type="non-terminal residue" evidence="1">
    <location>
        <position position="1"/>
    </location>
</feature>
<sequence length="261" mass="29094">VYGGFLYLISAGAPVKMIAAKDQITGGILGLVILLSSYLILTTINPQLAIFGIDIPKIEACDCEKPPEELSDYCKKVCMPIKELEPGIPVYFQIPTGIIIENAVLNEEAQEKLDFAYQVAKTAAESAEELYELSEEIHSLVMSTDCGLSYPCTALQCSAIGCKFGRDNQSQIKATIEETASVIEDLETKTSEISIAKILLINDFSQIEAAGFLMSLEYEEVFTYNDLLSIKHYYEEVKQEVKIDSFPEWENIDLEDRWSDN</sequence>
<accession>X1Q669</accession>